<dbReference type="Proteomes" id="UP000499080">
    <property type="component" value="Unassembled WGS sequence"/>
</dbReference>
<dbReference type="AlphaFoldDB" id="A0A4Y2DE23"/>
<evidence type="ECO:0000313" key="5">
    <source>
        <dbReference type="Proteomes" id="UP000499080"/>
    </source>
</evidence>
<proteinExistence type="predicted"/>
<accession>A0A4Y2DE23</accession>
<dbReference type="EMBL" id="BGPR01089224">
    <property type="protein sequence ID" value="GBM14455.1"/>
    <property type="molecule type" value="Genomic_DNA"/>
</dbReference>
<evidence type="ECO:0000313" key="4">
    <source>
        <dbReference type="EMBL" id="GBM14469.1"/>
    </source>
</evidence>
<organism evidence="4 5">
    <name type="scientific">Araneus ventricosus</name>
    <name type="common">Orbweaver spider</name>
    <name type="synonym">Epeira ventricosa</name>
    <dbReference type="NCBI Taxonomy" id="182803"/>
    <lineage>
        <taxon>Eukaryota</taxon>
        <taxon>Metazoa</taxon>
        <taxon>Ecdysozoa</taxon>
        <taxon>Arthropoda</taxon>
        <taxon>Chelicerata</taxon>
        <taxon>Arachnida</taxon>
        <taxon>Araneae</taxon>
        <taxon>Araneomorphae</taxon>
        <taxon>Entelegynae</taxon>
        <taxon>Araneoidea</taxon>
        <taxon>Araneidae</taxon>
        <taxon>Araneus</taxon>
    </lineage>
</organism>
<dbReference type="EMBL" id="BGPR01082367">
    <property type="protein sequence ID" value="GBL86840.1"/>
    <property type="molecule type" value="Genomic_DNA"/>
</dbReference>
<gene>
    <name evidence="2" type="ORF">AVEN_154152_1</name>
    <name evidence="4" type="ORF">AVEN_18990_1</name>
    <name evidence="1" type="ORF">AVEN_248185_1</name>
    <name evidence="3" type="ORF">AVEN_253436_1</name>
</gene>
<dbReference type="EMBL" id="BGPR01089226">
    <property type="protein sequence ID" value="GBM14469.1"/>
    <property type="molecule type" value="Genomic_DNA"/>
</dbReference>
<evidence type="ECO:0000313" key="3">
    <source>
        <dbReference type="EMBL" id="GBM14455.1"/>
    </source>
</evidence>
<keyword evidence="5" id="KW-1185">Reference proteome</keyword>
<sequence>MLDAPRGTHIQKVTPDQPRRVEWLIDPVEATNGHCGQLQNGHHRSMRQPQPMRIRSVIGNETNTTTSPLLHPLMKQNPLTFSSSYSNWPINGDNYCHKLGVCDPRSVTAPPGGIQLS</sequence>
<protein>
    <submittedName>
        <fullName evidence="4">Uncharacterized protein</fullName>
    </submittedName>
</protein>
<evidence type="ECO:0000313" key="2">
    <source>
        <dbReference type="EMBL" id="GBL86867.1"/>
    </source>
</evidence>
<evidence type="ECO:0000313" key="1">
    <source>
        <dbReference type="EMBL" id="GBL86840.1"/>
    </source>
</evidence>
<comment type="caution">
    <text evidence="4">The sequence shown here is derived from an EMBL/GenBank/DDBJ whole genome shotgun (WGS) entry which is preliminary data.</text>
</comment>
<dbReference type="EMBL" id="BGPR01082375">
    <property type="protein sequence ID" value="GBL86867.1"/>
    <property type="molecule type" value="Genomic_DNA"/>
</dbReference>
<reference evidence="4 5" key="1">
    <citation type="journal article" date="2019" name="Sci. Rep.">
        <title>Orb-weaving spider Araneus ventricosus genome elucidates the spidroin gene catalogue.</title>
        <authorList>
            <person name="Kono N."/>
            <person name="Nakamura H."/>
            <person name="Ohtoshi R."/>
            <person name="Moran D.A.P."/>
            <person name="Shinohara A."/>
            <person name="Yoshida Y."/>
            <person name="Fujiwara M."/>
            <person name="Mori M."/>
            <person name="Tomita M."/>
            <person name="Arakawa K."/>
        </authorList>
    </citation>
    <scope>NUCLEOTIDE SEQUENCE [LARGE SCALE GENOMIC DNA]</scope>
</reference>
<name>A0A4Y2DE23_ARAVE</name>